<feature type="domain" description="HTH lysR-type" evidence="5">
    <location>
        <begin position="1"/>
        <end position="58"/>
    </location>
</feature>
<dbReference type="GO" id="GO:0003700">
    <property type="term" value="F:DNA-binding transcription factor activity"/>
    <property type="evidence" value="ECO:0007669"/>
    <property type="project" value="InterPro"/>
</dbReference>
<keyword evidence="3" id="KW-0238">DNA-binding</keyword>
<evidence type="ECO:0000256" key="3">
    <source>
        <dbReference type="ARBA" id="ARBA00023125"/>
    </source>
</evidence>
<dbReference type="PROSITE" id="PS50931">
    <property type="entry name" value="HTH_LYSR"/>
    <property type="match status" value="1"/>
</dbReference>
<evidence type="ECO:0000256" key="1">
    <source>
        <dbReference type="ARBA" id="ARBA00009437"/>
    </source>
</evidence>
<keyword evidence="2" id="KW-0805">Transcription regulation</keyword>
<dbReference type="PANTHER" id="PTHR30126:SF64">
    <property type="entry name" value="HTH-TYPE TRANSCRIPTIONAL REGULATOR CITR"/>
    <property type="match status" value="1"/>
</dbReference>
<dbReference type="GO" id="GO:0000976">
    <property type="term" value="F:transcription cis-regulatory region binding"/>
    <property type="evidence" value="ECO:0007669"/>
    <property type="project" value="TreeGrafter"/>
</dbReference>
<sequence length="291" mass="34043">MNLDWYYTFLVLSKHLNYHRASEELFLTEPTLHQQIKKLEKHLQVNLFETVGRNLTLTPTGREFIPIVKKIITTYEDGIKKIQLKNKKLETHLNIAVSPYIATYLLPKFLPEFFEEQPSVGISITVLQNDIAREIENNQFDIGIAREEPYTTKINSEKICEGKIALFYPKNDSQLTEVELFQKYKILSDNHPVYWNKVKQEISEIVPESQFVSIKDIAVTEKLIEMGQGISYLPLYLKMTLNPNIATRIPEEISIPLSFTYIMTRKNSEAIELFKNKFKEFIVFEQNKVNF</sequence>
<dbReference type="InterPro" id="IPR036388">
    <property type="entry name" value="WH-like_DNA-bd_sf"/>
</dbReference>
<dbReference type="CDD" id="cd05466">
    <property type="entry name" value="PBP2_LTTR_substrate"/>
    <property type="match status" value="1"/>
</dbReference>
<dbReference type="InterPro" id="IPR005119">
    <property type="entry name" value="LysR_subst-bd"/>
</dbReference>
<evidence type="ECO:0000313" key="6">
    <source>
        <dbReference type="EMBL" id="KEQ48524.1"/>
    </source>
</evidence>
<dbReference type="PANTHER" id="PTHR30126">
    <property type="entry name" value="HTH-TYPE TRANSCRIPTIONAL REGULATOR"/>
    <property type="match status" value="1"/>
</dbReference>
<evidence type="ECO:0000259" key="5">
    <source>
        <dbReference type="PROSITE" id="PS50931"/>
    </source>
</evidence>
<dbReference type="EMBL" id="JPFZ01000008">
    <property type="protein sequence ID" value="KEQ48524.1"/>
    <property type="molecule type" value="Genomic_DNA"/>
</dbReference>
<dbReference type="Proteomes" id="UP000028022">
    <property type="component" value="Unassembled WGS sequence"/>
</dbReference>
<organism evidence="6 7">
    <name type="scientific">Streptococcus mitis</name>
    <dbReference type="NCBI Taxonomy" id="28037"/>
    <lineage>
        <taxon>Bacteria</taxon>
        <taxon>Bacillati</taxon>
        <taxon>Bacillota</taxon>
        <taxon>Bacilli</taxon>
        <taxon>Lactobacillales</taxon>
        <taxon>Streptococcaceae</taxon>
        <taxon>Streptococcus</taxon>
        <taxon>Streptococcus mitis group</taxon>
    </lineage>
</organism>
<dbReference type="AlphaFoldDB" id="A0A081R001"/>
<keyword evidence="4" id="KW-0804">Transcription</keyword>
<dbReference type="Gene3D" id="1.10.10.10">
    <property type="entry name" value="Winged helix-like DNA-binding domain superfamily/Winged helix DNA-binding domain"/>
    <property type="match status" value="1"/>
</dbReference>
<dbReference type="InterPro" id="IPR000847">
    <property type="entry name" value="LysR_HTH_N"/>
</dbReference>
<proteinExistence type="inferred from homology"/>
<comment type="similarity">
    <text evidence="1">Belongs to the LysR transcriptional regulatory family.</text>
</comment>
<comment type="caution">
    <text evidence="6">The sequence shown here is derived from an EMBL/GenBank/DDBJ whole genome shotgun (WGS) entry which is preliminary data.</text>
</comment>
<accession>A0A081R001</accession>
<protein>
    <submittedName>
        <fullName evidence="6">Bacterial regulatory helix-turn-helix, lysR family protein</fullName>
    </submittedName>
</protein>
<dbReference type="SUPFAM" id="SSF53850">
    <property type="entry name" value="Periplasmic binding protein-like II"/>
    <property type="match status" value="1"/>
</dbReference>
<dbReference type="SUPFAM" id="SSF46785">
    <property type="entry name" value="Winged helix' DNA-binding domain"/>
    <property type="match status" value="1"/>
</dbReference>
<gene>
    <name evidence="6" type="ORF">SK608_0413</name>
</gene>
<dbReference type="Gene3D" id="3.40.190.290">
    <property type="match status" value="1"/>
</dbReference>
<evidence type="ECO:0000313" key="7">
    <source>
        <dbReference type="Proteomes" id="UP000028022"/>
    </source>
</evidence>
<dbReference type="Pfam" id="PF03466">
    <property type="entry name" value="LysR_substrate"/>
    <property type="match status" value="1"/>
</dbReference>
<dbReference type="InterPro" id="IPR036390">
    <property type="entry name" value="WH_DNA-bd_sf"/>
</dbReference>
<evidence type="ECO:0000256" key="2">
    <source>
        <dbReference type="ARBA" id="ARBA00023015"/>
    </source>
</evidence>
<reference evidence="6 7" key="1">
    <citation type="submission" date="2014-05" db="EMBL/GenBank/DDBJ databases">
        <authorList>
            <person name="Daugherty S.C."/>
            <person name="Tallon L.J."/>
            <person name="Sadzewicz L."/>
            <person name="Kilian M."/>
            <person name="Tettelin H."/>
        </authorList>
    </citation>
    <scope>NUCLEOTIDE SEQUENCE [LARGE SCALE GENOMIC DNA]</scope>
    <source>
        <strain evidence="6 7">SK608</strain>
    </source>
</reference>
<evidence type="ECO:0000256" key="4">
    <source>
        <dbReference type="ARBA" id="ARBA00023163"/>
    </source>
</evidence>
<dbReference type="Pfam" id="PF00126">
    <property type="entry name" value="HTH_1"/>
    <property type="match status" value="1"/>
</dbReference>
<name>A0A081R001_STRMT</name>